<keyword evidence="2" id="KW-1185">Reference proteome</keyword>
<dbReference type="Proteomes" id="UP001491691">
    <property type="component" value="Unassembled WGS sequence"/>
</dbReference>
<evidence type="ECO:0000313" key="1">
    <source>
        <dbReference type="EMBL" id="MEQ3347188.1"/>
    </source>
</evidence>
<organism evidence="1 2">
    <name type="scientific">Peptoniphilus senegalensis</name>
    <dbReference type="NCBI Taxonomy" id="1465757"/>
    <lineage>
        <taxon>Bacteria</taxon>
        <taxon>Bacillati</taxon>
        <taxon>Bacillota</taxon>
        <taxon>Tissierellia</taxon>
        <taxon>Tissierellales</taxon>
        <taxon>Peptoniphilaceae</taxon>
        <taxon>Peptoniphilus</taxon>
    </lineage>
</organism>
<dbReference type="RefSeq" id="WP_349189056.1">
    <property type="nucleotide sequence ID" value="NZ_JBBNPP010000013.1"/>
</dbReference>
<protein>
    <submittedName>
        <fullName evidence="1">Uncharacterized protein</fullName>
    </submittedName>
</protein>
<reference evidence="1 2" key="1">
    <citation type="submission" date="2024-04" db="EMBL/GenBank/DDBJ databases">
        <title>Human intestinal bacterial collection.</title>
        <authorList>
            <person name="Pauvert C."/>
            <person name="Hitch T.C.A."/>
            <person name="Clavel T."/>
        </authorList>
    </citation>
    <scope>NUCLEOTIDE SEQUENCE [LARGE SCALE GENOMIC DNA]</scope>
    <source>
        <strain evidence="1 2">CLA-SR-H019</strain>
    </source>
</reference>
<accession>A0ABV1J205</accession>
<sequence>MSLFNFKGLVNKYSKGMVFASMEEEGHYDVDDGGKYVEGSIVSIKLDPAAIVPLNKDDLKFDEGGSYSDDNRKLYCYLRLDKGTEITNVMLDKSIRRYKILAEKDYSDYDKGLHIYILERVDRDDFDKIPEEFNS</sequence>
<dbReference type="EMBL" id="JBBNPP010000013">
    <property type="protein sequence ID" value="MEQ3347188.1"/>
    <property type="molecule type" value="Genomic_DNA"/>
</dbReference>
<gene>
    <name evidence="1" type="ORF">AAA073_07055</name>
</gene>
<name>A0ABV1J205_9FIRM</name>
<proteinExistence type="predicted"/>
<comment type="caution">
    <text evidence="1">The sequence shown here is derived from an EMBL/GenBank/DDBJ whole genome shotgun (WGS) entry which is preliminary data.</text>
</comment>
<evidence type="ECO:0000313" key="2">
    <source>
        <dbReference type="Proteomes" id="UP001491691"/>
    </source>
</evidence>